<evidence type="ECO:0000313" key="2">
    <source>
        <dbReference type="EMBL" id="KIJ34590.1"/>
    </source>
</evidence>
<sequence length="422" mass="48208">MTFDELQLEALQKARKILEEVGLLKSLPSSPLAELTYFKQIFELSQDSNSEFSSIPSTINYIVSPAAPYTPEDIHSSHNRTTYKTHAQKFIQRPENAIVDIRRLEALTEDFDPKLNIQYGIWGKHGSRPNVRLFLFPQEDRSFPLCSQFKAECMAVKKCSYLGHPDFSSSILGGQPIPPFVDSAEREVFMKTLGLFCALMQNGCLFNPEIDNSDSDDEEENEEDVSDTECTPKSPLLFYEALCDICSIKGNIPRCKGKLIFRKDKFGHSFIQCEKRRKGHLAHLIIHNLNEINLEYFHTLFEDDLPRILEFENARFEVYYPNDTSMNPWIVMVCCNPHSHPDPHATRTPRAIEELFNSLLNTLGWKLADATPHKIILDAAFMTGLCKILCWDGLQDPSLSDLHPSLGNFDHTAHLINKLRLE</sequence>
<keyword evidence="3" id="KW-1185">Reference proteome</keyword>
<evidence type="ECO:0000313" key="3">
    <source>
        <dbReference type="Proteomes" id="UP000054279"/>
    </source>
</evidence>
<organism evidence="2 3">
    <name type="scientific">Sphaerobolus stellatus (strain SS14)</name>
    <dbReference type="NCBI Taxonomy" id="990650"/>
    <lineage>
        <taxon>Eukaryota</taxon>
        <taxon>Fungi</taxon>
        <taxon>Dikarya</taxon>
        <taxon>Basidiomycota</taxon>
        <taxon>Agaricomycotina</taxon>
        <taxon>Agaricomycetes</taxon>
        <taxon>Phallomycetidae</taxon>
        <taxon>Geastrales</taxon>
        <taxon>Sphaerobolaceae</taxon>
        <taxon>Sphaerobolus</taxon>
    </lineage>
</organism>
<dbReference type="OrthoDB" id="3268409at2759"/>
<proteinExistence type="predicted"/>
<name>A0A0C9VAS2_SPHS4</name>
<dbReference type="HOGENOM" id="CLU_568787_0_0_1"/>
<accession>A0A0C9VAS2</accession>
<dbReference type="Proteomes" id="UP000054279">
    <property type="component" value="Unassembled WGS sequence"/>
</dbReference>
<feature type="compositionally biased region" description="Acidic residues" evidence="1">
    <location>
        <begin position="211"/>
        <end position="227"/>
    </location>
</feature>
<dbReference type="EMBL" id="KN837198">
    <property type="protein sequence ID" value="KIJ34590.1"/>
    <property type="molecule type" value="Genomic_DNA"/>
</dbReference>
<protein>
    <submittedName>
        <fullName evidence="2">Uncharacterized protein</fullName>
    </submittedName>
</protein>
<gene>
    <name evidence="2" type="ORF">M422DRAFT_263371</name>
</gene>
<feature type="region of interest" description="Disordered" evidence="1">
    <location>
        <begin position="211"/>
        <end position="230"/>
    </location>
</feature>
<evidence type="ECO:0000256" key="1">
    <source>
        <dbReference type="SAM" id="MobiDB-lite"/>
    </source>
</evidence>
<reference evidence="2 3" key="1">
    <citation type="submission" date="2014-06" db="EMBL/GenBank/DDBJ databases">
        <title>Evolutionary Origins and Diversification of the Mycorrhizal Mutualists.</title>
        <authorList>
            <consortium name="DOE Joint Genome Institute"/>
            <consortium name="Mycorrhizal Genomics Consortium"/>
            <person name="Kohler A."/>
            <person name="Kuo A."/>
            <person name="Nagy L.G."/>
            <person name="Floudas D."/>
            <person name="Copeland A."/>
            <person name="Barry K.W."/>
            <person name="Cichocki N."/>
            <person name="Veneault-Fourrey C."/>
            <person name="LaButti K."/>
            <person name="Lindquist E.A."/>
            <person name="Lipzen A."/>
            <person name="Lundell T."/>
            <person name="Morin E."/>
            <person name="Murat C."/>
            <person name="Riley R."/>
            <person name="Ohm R."/>
            <person name="Sun H."/>
            <person name="Tunlid A."/>
            <person name="Henrissat B."/>
            <person name="Grigoriev I.V."/>
            <person name="Hibbett D.S."/>
            <person name="Martin F."/>
        </authorList>
    </citation>
    <scope>NUCLEOTIDE SEQUENCE [LARGE SCALE GENOMIC DNA]</scope>
    <source>
        <strain evidence="2 3">SS14</strain>
    </source>
</reference>
<dbReference type="AlphaFoldDB" id="A0A0C9VAS2"/>